<keyword evidence="3" id="KW-1185">Reference proteome</keyword>
<keyword evidence="1" id="KW-1133">Transmembrane helix</keyword>
<protein>
    <submittedName>
        <fullName evidence="2">Uncharacterized protein</fullName>
    </submittedName>
</protein>
<evidence type="ECO:0000256" key="1">
    <source>
        <dbReference type="SAM" id="Phobius"/>
    </source>
</evidence>
<dbReference type="EMBL" id="JAHRIP010048413">
    <property type="protein sequence ID" value="MEQ2299727.1"/>
    <property type="molecule type" value="Genomic_DNA"/>
</dbReference>
<feature type="transmembrane region" description="Helical" evidence="1">
    <location>
        <begin position="20"/>
        <end position="39"/>
    </location>
</feature>
<dbReference type="Proteomes" id="UP001469553">
    <property type="component" value="Unassembled WGS sequence"/>
</dbReference>
<dbReference type="PROSITE" id="PS01244">
    <property type="entry name" value="ACONITASE_2"/>
    <property type="match status" value="1"/>
</dbReference>
<dbReference type="InterPro" id="IPR018136">
    <property type="entry name" value="Aconitase_4Fe-4S_BS"/>
</dbReference>
<evidence type="ECO:0000313" key="3">
    <source>
        <dbReference type="Proteomes" id="UP001469553"/>
    </source>
</evidence>
<sequence>MTGWYLLAKTKPSSPTTPGLLIPAGVVWIRGTCGICVGFPRQPRKRQDWSGQCSLANKAFVLKAFFMSQQLDFLFVTESWQVGVGESSIFTEPLPTILPLCRYP</sequence>
<evidence type="ECO:0000313" key="2">
    <source>
        <dbReference type="EMBL" id="MEQ2299727.1"/>
    </source>
</evidence>
<proteinExistence type="predicted"/>
<keyword evidence="1" id="KW-0812">Transmembrane</keyword>
<name>A0ABV0Z0L7_9TELE</name>
<accession>A0ABV0Z0L7</accession>
<comment type="caution">
    <text evidence="2">The sequence shown here is derived from an EMBL/GenBank/DDBJ whole genome shotgun (WGS) entry which is preliminary data.</text>
</comment>
<reference evidence="2 3" key="1">
    <citation type="submission" date="2021-06" db="EMBL/GenBank/DDBJ databases">
        <authorList>
            <person name="Palmer J.M."/>
        </authorList>
    </citation>
    <scope>NUCLEOTIDE SEQUENCE [LARGE SCALE GENOMIC DNA]</scope>
    <source>
        <strain evidence="2 3">AS_MEX2019</strain>
        <tissue evidence="2">Muscle</tissue>
    </source>
</reference>
<gene>
    <name evidence="2" type="ORF">AMECASPLE_018087</name>
</gene>
<organism evidence="2 3">
    <name type="scientific">Ameca splendens</name>
    <dbReference type="NCBI Taxonomy" id="208324"/>
    <lineage>
        <taxon>Eukaryota</taxon>
        <taxon>Metazoa</taxon>
        <taxon>Chordata</taxon>
        <taxon>Craniata</taxon>
        <taxon>Vertebrata</taxon>
        <taxon>Euteleostomi</taxon>
        <taxon>Actinopterygii</taxon>
        <taxon>Neopterygii</taxon>
        <taxon>Teleostei</taxon>
        <taxon>Neoteleostei</taxon>
        <taxon>Acanthomorphata</taxon>
        <taxon>Ovalentaria</taxon>
        <taxon>Atherinomorphae</taxon>
        <taxon>Cyprinodontiformes</taxon>
        <taxon>Goodeidae</taxon>
        <taxon>Ameca</taxon>
    </lineage>
</organism>
<feature type="non-terminal residue" evidence="2">
    <location>
        <position position="104"/>
    </location>
</feature>
<keyword evidence="1" id="KW-0472">Membrane</keyword>